<feature type="region of interest" description="Disordered" evidence="1">
    <location>
        <begin position="96"/>
        <end position="200"/>
    </location>
</feature>
<protein>
    <recommendedName>
        <fullName evidence="2">Exodeoxyribonuclease I SH3 domain-containing protein</fullName>
    </recommendedName>
</protein>
<dbReference type="AlphaFoldDB" id="A0A1Y0EKN8"/>
<feature type="region of interest" description="Disordered" evidence="1">
    <location>
        <begin position="25"/>
        <end position="50"/>
    </location>
</feature>
<dbReference type="Gene3D" id="3.30.1520.20">
    <property type="entry name" value="Exonuclease ExoI, domain 2"/>
    <property type="match status" value="1"/>
</dbReference>
<dbReference type="InterPro" id="IPR013620">
    <property type="entry name" value="Exonuc_1_SH3"/>
</dbReference>
<organism evidence="3 4">
    <name type="scientific">Comamonas serinivorans</name>
    <dbReference type="NCBI Taxonomy" id="1082851"/>
    <lineage>
        <taxon>Bacteria</taxon>
        <taxon>Pseudomonadati</taxon>
        <taxon>Pseudomonadota</taxon>
        <taxon>Betaproteobacteria</taxon>
        <taxon>Burkholderiales</taxon>
        <taxon>Comamonadaceae</taxon>
        <taxon>Comamonas</taxon>
    </lineage>
</organism>
<dbReference type="SUPFAM" id="SSF53098">
    <property type="entry name" value="Ribonuclease H-like"/>
    <property type="match status" value="1"/>
</dbReference>
<gene>
    <name evidence="3" type="ORF">CCO03_05115</name>
</gene>
<dbReference type="Proteomes" id="UP000196138">
    <property type="component" value="Chromosome"/>
</dbReference>
<dbReference type="Pfam" id="PF08411">
    <property type="entry name" value="ExoI_SH3"/>
    <property type="match status" value="1"/>
</dbReference>
<dbReference type="GO" id="GO:0006281">
    <property type="term" value="P:DNA repair"/>
    <property type="evidence" value="ECO:0007669"/>
    <property type="project" value="InterPro"/>
</dbReference>
<feature type="compositionally biased region" description="Basic and acidic residues" evidence="1">
    <location>
        <begin position="191"/>
        <end position="200"/>
    </location>
</feature>
<keyword evidence="4" id="KW-1185">Reference proteome</keyword>
<feature type="compositionally biased region" description="Basic residues" evidence="1">
    <location>
        <begin position="131"/>
        <end position="145"/>
    </location>
</feature>
<dbReference type="InterPro" id="IPR038649">
    <property type="entry name" value="EXOI_SH3_sf"/>
</dbReference>
<evidence type="ECO:0000313" key="4">
    <source>
        <dbReference type="Proteomes" id="UP000196138"/>
    </source>
</evidence>
<evidence type="ECO:0000259" key="2">
    <source>
        <dbReference type="Pfam" id="PF08411"/>
    </source>
</evidence>
<reference evidence="3 4" key="1">
    <citation type="submission" date="2017-05" db="EMBL/GenBank/DDBJ databases">
        <authorList>
            <person name="Song R."/>
            <person name="Chenine A.L."/>
            <person name="Ruprecht R.M."/>
        </authorList>
    </citation>
    <scope>NUCLEOTIDE SEQUENCE [LARGE SCALE GENOMIC DNA]</scope>
    <source>
        <strain evidence="3 4">DSM 26136</strain>
    </source>
</reference>
<dbReference type="EMBL" id="CP021455">
    <property type="protein sequence ID" value="ARU04136.1"/>
    <property type="molecule type" value="Genomic_DNA"/>
</dbReference>
<dbReference type="GO" id="GO:0008310">
    <property type="term" value="F:single-stranded DNA 3'-5' DNA exonuclease activity"/>
    <property type="evidence" value="ECO:0007669"/>
    <property type="project" value="InterPro"/>
</dbReference>
<sequence length="200" mass="21906">MAASWCLRKARASRGCAPACGSRPAGWPPLRRRRRAAPARPDECPAPPRSIVSGVFSPTRGCLAVMWPLAMHPTNANELLAWDLREDPAGLADLTVGVERRHGKPASPVDGQDRGRSRPGPVQPPQPTARKPLRRWPRGTHRGPRWPRADACPPRCAEQPAAQSSSATLTRGPGPGRHRPDTVRRLHACGRPKDRTRTRK</sequence>
<dbReference type="KEGG" id="cser:CCO03_05115"/>
<dbReference type="InterPro" id="IPR012337">
    <property type="entry name" value="RNaseH-like_sf"/>
</dbReference>
<proteinExistence type="predicted"/>
<evidence type="ECO:0000256" key="1">
    <source>
        <dbReference type="SAM" id="MobiDB-lite"/>
    </source>
</evidence>
<accession>A0A1Y0EKN8</accession>
<evidence type="ECO:0000313" key="3">
    <source>
        <dbReference type="EMBL" id="ARU04136.1"/>
    </source>
</evidence>
<name>A0A1Y0EKN8_9BURK</name>
<feature type="domain" description="Exodeoxyribonuclease I SH3" evidence="2">
    <location>
        <begin position="52"/>
        <end position="96"/>
    </location>
</feature>